<keyword evidence="2" id="KW-0472">Membrane</keyword>
<name>A0ABR6WW10_9FIRM</name>
<gene>
    <name evidence="3" type="ORF">GH808_09540</name>
</gene>
<evidence type="ECO:0000256" key="2">
    <source>
        <dbReference type="SAM" id="Phobius"/>
    </source>
</evidence>
<keyword evidence="4" id="KW-1185">Reference proteome</keyword>
<dbReference type="EMBL" id="WJBC01000012">
    <property type="protein sequence ID" value="MBC3804671.1"/>
    <property type="molecule type" value="Genomic_DNA"/>
</dbReference>
<feature type="region of interest" description="Disordered" evidence="1">
    <location>
        <begin position="32"/>
        <end position="71"/>
    </location>
</feature>
<sequence length="203" mass="21792">MKLRYILISVLIIAVLIVGAIFIFPKLTGNTTSNNTSGTSTTNTTNSTGTTPTQNSAQTSTNQPSATATTTVTVPQEMKTVIEENKTEVFVDTSNQLATDYPSQMIPLYGVLTVGDSYQITNGAGDPGWTTSYVSNLSTNEIIAFYRPLLEKQSDFSEETAAQSTYLDATASGYTISITVSPNNQQKTDLEGNSAVTIFIEQN</sequence>
<feature type="transmembrane region" description="Helical" evidence="2">
    <location>
        <begin position="5"/>
        <end position="24"/>
    </location>
</feature>
<dbReference type="Proteomes" id="UP000603234">
    <property type="component" value="Unassembled WGS sequence"/>
</dbReference>
<proteinExistence type="predicted"/>
<accession>A0ABR6WW10</accession>
<comment type="caution">
    <text evidence="3">The sequence shown here is derived from an EMBL/GenBank/DDBJ whole genome shotgun (WGS) entry which is preliminary data.</text>
</comment>
<evidence type="ECO:0000313" key="4">
    <source>
        <dbReference type="Proteomes" id="UP000603234"/>
    </source>
</evidence>
<organism evidence="3 4">
    <name type="scientific">Acetobacterium fimetarium</name>
    <dbReference type="NCBI Taxonomy" id="52691"/>
    <lineage>
        <taxon>Bacteria</taxon>
        <taxon>Bacillati</taxon>
        <taxon>Bacillota</taxon>
        <taxon>Clostridia</taxon>
        <taxon>Eubacteriales</taxon>
        <taxon>Eubacteriaceae</taxon>
        <taxon>Acetobacterium</taxon>
    </lineage>
</organism>
<evidence type="ECO:0000256" key="1">
    <source>
        <dbReference type="SAM" id="MobiDB-lite"/>
    </source>
</evidence>
<keyword evidence="2" id="KW-1133">Transmembrane helix</keyword>
<keyword evidence="2" id="KW-0812">Transmembrane</keyword>
<dbReference type="RefSeq" id="WP_186842555.1">
    <property type="nucleotide sequence ID" value="NZ_WJBC01000012.1"/>
</dbReference>
<evidence type="ECO:0000313" key="3">
    <source>
        <dbReference type="EMBL" id="MBC3804671.1"/>
    </source>
</evidence>
<reference evidence="3 4" key="1">
    <citation type="journal article" date="2020" name="mSystems">
        <title>Defining Genomic and Predicted Metabolic Features of the Acetobacterium Genus.</title>
        <authorList>
            <person name="Ross D.E."/>
            <person name="Marshall C.W."/>
            <person name="Gulliver D."/>
            <person name="May H.D."/>
            <person name="Norman R.S."/>
        </authorList>
    </citation>
    <scope>NUCLEOTIDE SEQUENCE [LARGE SCALE GENOMIC DNA]</scope>
    <source>
        <strain evidence="3 4">DSM 8238</strain>
    </source>
</reference>
<protein>
    <submittedName>
        <fullName evidence="3">Uncharacterized protein</fullName>
    </submittedName>
</protein>